<organism evidence="2 3">
    <name type="scientific">Streptomyces alkaliphilus</name>
    <dbReference type="NCBI Taxonomy" id="1472722"/>
    <lineage>
        <taxon>Bacteria</taxon>
        <taxon>Bacillati</taxon>
        <taxon>Actinomycetota</taxon>
        <taxon>Actinomycetes</taxon>
        <taxon>Kitasatosporales</taxon>
        <taxon>Streptomycetaceae</taxon>
        <taxon>Streptomyces</taxon>
    </lineage>
</organism>
<dbReference type="EMBL" id="VKHT01000067">
    <property type="protein sequence ID" value="MBB0243348.1"/>
    <property type="molecule type" value="Genomic_DNA"/>
</dbReference>
<dbReference type="Gene3D" id="3.40.50.2300">
    <property type="match status" value="1"/>
</dbReference>
<comment type="caution">
    <text evidence="2">The sequence shown here is derived from an EMBL/GenBank/DDBJ whole genome shotgun (WGS) entry which is preliminary data.</text>
</comment>
<name>A0A7W3TAM1_9ACTN</name>
<feature type="compositionally biased region" description="Acidic residues" evidence="1">
    <location>
        <begin position="142"/>
        <end position="168"/>
    </location>
</feature>
<evidence type="ECO:0000313" key="2">
    <source>
        <dbReference type="EMBL" id="MBB0243348.1"/>
    </source>
</evidence>
<feature type="compositionally biased region" description="Low complexity" evidence="1">
    <location>
        <begin position="175"/>
        <end position="185"/>
    </location>
</feature>
<keyword evidence="3" id="KW-1185">Reference proteome</keyword>
<evidence type="ECO:0000256" key="1">
    <source>
        <dbReference type="SAM" id="MobiDB-lite"/>
    </source>
</evidence>
<gene>
    <name evidence="2" type="ORF">FNQ90_04295</name>
</gene>
<accession>A0A7W3TAM1</accession>
<dbReference type="Proteomes" id="UP000538929">
    <property type="component" value="Unassembled WGS sequence"/>
</dbReference>
<evidence type="ECO:0000313" key="3">
    <source>
        <dbReference type="Proteomes" id="UP000538929"/>
    </source>
</evidence>
<reference evidence="3" key="1">
    <citation type="submission" date="2019-10" db="EMBL/GenBank/DDBJ databases">
        <title>Streptomyces sp. nov., a novel actinobacterium isolated from alkaline environment.</title>
        <authorList>
            <person name="Golinska P."/>
        </authorList>
    </citation>
    <scope>NUCLEOTIDE SEQUENCE [LARGE SCALE GENOMIC DNA]</scope>
    <source>
        <strain evidence="3">DSM 42118</strain>
    </source>
</reference>
<feature type="region of interest" description="Disordered" evidence="1">
    <location>
        <begin position="137"/>
        <end position="185"/>
    </location>
</feature>
<dbReference type="AlphaFoldDB" id="A0A7W3TAM1"/>
<protein>
    <submittedName>
        <fullName evidence="2">Uncharacterized protein</fullName>
    </submittedName>
</protein>
<sequence>MQDSTLAELHGIALAQRMLLEEVGRDDARDRVALRVLLANAGPRFSEGPRVAGAILEEVDAEGIIGVTGLGQSREDTYRTMDVLDAAGLPMIGTTATATATADGMLERGAQQYFQLAPTNDRQARVAVSFLAHTPLLPASEVETDPDDGATDGADEGTDGDNGVDPDDGVGPGADGDPAADDPTTVPADAAIIVYDELDIYSENLAAAFRTLDARAEEQRRRGDAPSAAAAEVLESGGAALGWDAMDILATAAGLAHRTEGRTGDFDRSAVSTVLNTGNVNIQGATGLLNFRERRVPVEKPVYVVRAGEREAEIVLSCGRFSAGVEDTVWGPQDVPCPREE</sequence>
<proteinExistence type="predicted"/>
<dbReference type="RefSeq" id="WP_182605035.1">
    <property type="nucleotide sequence ID" value="NZ_VKHT01000067.1"/>
</dbReference>